<keyword evidence="3" id="KW-1185">Reference proteome</keyword>
<sequence>MEGMESILIIGGTGKTGRRIAARLRAAGRPVRTVSRRTGFDLGDPATWSFDGVAAAYLIEPDLQAAAMNPDGRVPAFVAAAVAAGVGRFVLLSAGGADAEHHPLRPAEQAVRGSGAGWTVLRPTWFAQNFSEGPWRAGVLSGSLSLPTGNGRVPFVDAEDIAAVAVAALTEDHHDGRTYVLTGGRAISFGEATGIIGRAAGRTVRHVDIDPGAYTERQVADGVPLPIAQMFTGILTAIRDGRDAVCADGVERALGRAPRPFEEYVAAADF</sequence>
<dbReference type="Gene3D" id="3.40.50.720">
    <property type="entry name" value="NAD(P)-binding Rossmann-like Domain"/>
    <property type="match status" value="1"/>
</dbReference>
<reference evidence="2 3" key="1">
    <citation type="submission" date="2021-01" db="EMBL/GenBank/DDBJ databases">
        <title>Whole genome shotgun sequence of Actinoplanes humidus NBRC 14915.</title>
        <authorList>
            <person name="Komaki H."/>
            <person name="Tamura T."/>
        </authorList>
    </citation>
    <scope>NUCLEOTIDE SEQUENCE [LARGE SCALE GENOMIC DNA]</scope>
    <source>
        <strain evidence="2 3">NBRC 14915</strain>
    </source>
</reference>
<dbReference type="PANTHER" id="PTHR43162:SF1">
    <property type="entry name" value="PRESTALK A DIFFERENTIATION PROTEIN A"/>
    <property type="match status" value="1"/>
</dbReference>
<dbReference type="InterPro" id="IPR016040">
    <property type="entry name" value="NAD(P)-bd_dom"/>
</dbReference>
<name>A0ABQ3ZYP3_9ACTN</name>
<proteinExistence type="predicted"/>
<dbReference type="EMBL" id="BOMN01000092">
    <property type="protein sequence ID" value="GIE23543.1"/>
    <property type="molecule type" value="Genomic_DNA"/>
</dbReference>
<dbReference type="SUPFAM" id="SSF51735">
    <property type="entry name" value="NAD(P)-binding Rossmann-fold domains"/>
    <property type="match status" value="1"/>
</dbReference>
<dbReference type="Pfam" id="PF13460">
    <property type="entry name" value="NAD_binding_10"/>
    <property type="match status" value="1"/>
</dbReference>
<dbReference type="Gene3D" id="3.90.25.10">
    <property type="entry name" value="UDP-galactose 4-epimerase, domain 1"/>
    <property type="match status" value="1"/>
</dbReference>
<evidence type="ECO:0000259" key="1">
    <source>
        <dbReference type="Pfam" id="PF13460"/>
    </source>
</evidence>
<evidence type="ECO:0000313" key="2">
    <source>
        <dbReference type="EMBL" id="GIE23543.1"/>
    </source>
</evidence>
<dbReference type="InterPro" id="IPR036291">
    <property type="entry name" value="NAD(P)-bd_dom_sf"/>
</dbReference>
<comment type="caution">
    <text evidence="2">The sequence shown here is derived from an EMBL/GenBank/DDBJ whole genome shotgun (WGS) entry which is preliminary data.</text>
</comment>
<evidence type="ECO:0000313" key="3">
    <source>
        <dbReference type="Proteomes" id="UP000603200"/>
    </source>
</evidence>
<dbReference type="Proteomes" id="UP000603200">
    <property type="component" value="Unassembled WGS sequence"/>
</dbReference>
<dbReference type="PANTHER" id="PTHR43162">
    <property type="match status" value="1"/>
</dbReference>
<dbReference type="InterPro" id="IPR051604">
    <property type="entry name" value="Ergot_Alk_Oxidoreductase"/>
</dbReference>
<protein>
    <submittedName>
        <fullName evidence="2">NmrA family transcriptional regulator</fullName>
    </submittedName>
</protein>
<accession>A0ABQ3ZYP3</accession>
<gene>
    <name evidence="2" type="ORF">Ahu01nite_066450</name>
</gene>
<feature type="domain" description="NAD(P)-binding" evidence="1">
    <location>
        <begin position="74"/>
        <end position="171"/>
    </location>
</feature>
<organism evidence="2 3">
    <name type="scientific">Winogradskya humida</name>
    <dbReference type="NCBI Taxonomy" id="113566"/>
    <lineage>
        <taxon>Bacteria</taxon>
        <taxon>Bacillati</taxon>
        <taxon>Actinomycetota</taxon>
        <taxon>Actinomycetes</taxon>
        <taxon>Micromonosporales</taxon>
        <taxon>Micromonosporaceae</taxon>
        <taxon>Winogradskya</taxon>
    </lineage>
</organism>